<feature type="compositionally biased region" description="Pro residues" evidence="1">
    <location>
        <begin position="26"/>
        <end position="36"/>
    </location>
</feature>
<evidence type="ECO:0000256" key="1">
    <source>
        <dbReference type="SAM" id="MobiDB-lite"/>
    </source>
</evidence>
<feature type="compositionally biased region" description="Basic and acidic residues" evidence="1">
    <location>
        <begin position="1"/>
        <end position="10"/>
    </location>
</feature>
<proteinExistence type="predicted"/>
<sequence length="47" mass="4716">MRGGRGERRSSLAAPAAKSPEAGFPSPDPLRGPPSPAEGRGLTACAQ</sequence>
<accession>A0A833J421</accession>
<feature type="region of interest" description="Disordered" evidence="1">
    <location>
        <begin position="1"/>
        <end position="47"/>
    </location>
</feature>
<name>A0A833J421_9HYPH</name>
<dbReference type="EMBL" id="WEKV01000010">
    <property type="protein sequence ID" value="KAB7784210.1"/>
    <property type="molecule type" value="Genomic_DNA"/>
</dbReference>
<gene>
    <name evidence="2" type="ORF">F8B43_2243</name>
</gene>
<evidence type="ECO:0000313" key="2">
    <source>
        <dbReference type="EMBL" id="KAB7784210.1"/>
    </source>
</evidence>
<keyword evidence="2" id="KW-0449">Lipoprotein</keyword>
<organism evidence="2 3">
    <name type="scientific">Methylorubrum populi</name>
    <dbReference type="NCBI Taxonomy" id="223967"/>
    <lineage>
        <taxon>Bacteria</taxon>
        <taxon>Pseudomonadati</taxon>
        <taxon>Pseudomonadota</taxon>
        <taxon>Alphaproteobacteria</taxon>
        <taxon>Hyphomicrobiales</taxon>
        <taxon>Methylobacteriaceae</taxon>
        <taxon>Methylorubrum</taxon>
    </lineage>
</organism>
<dbReference type="Proteomes" id="UP000469949">
    <property type="component" value="Unassembled WGS sequence"/>
</dbReference>
<dbReference type="AlphaFoldDB" id="A0A833J421"/>
<evidence type="ECO:0000313" key="3">
    <source>
        <dbReference type="Proteomes" id="UP000469949"/>
    </source>
</evidence>
<comment type="caution">
    <text evidence="2">The sequence shown here is derived from an EMBL/GenBank/DDBJ whole genome shotgun (WGS) entry which is preliminary data.</text>
</comment>
<reference evidence="2 3" key="1">
    <citation type="submission" date="2019-10" db="EMBL/GenBank/DDBJ databases">
        <title>Draft Genome Sequence of the Caffeine Degrading Methylotroph Methylorubrum populi PINKEL.</title>
        <authorList>
            <person name="Dawson S.C."/>
            <person name="Zhang X."/>
            <person name="Wright M.E."/>
            <person name="Sharma G."/>
            <person name="Langner J.T."/>
            <person name="Ditty J.L."/>
            <person name="Subuyuj G.A."/>
        </authorList>
    </citation>
    <scope>NUCLEOTIDE SEQUENCE [LARGE SCALE GENOMIC DNA]</scope>
    <source>
        <strain evidence="2 3">Pinkel</strain>
    </source>
</reference>
<protein>
    <submittedName>
        <fullName evidence="2">Outer membrane factor (OMF) lipoprotein associated wth MdtABC efflux system</fullName>
    </submittedName>
</protein>